<evidence type="ECO:0000256" key="10">
    <source>
        <dbReference type="ARBA" id="ARBA00023098"/>
    </source>
</evidence>
<dbReference type="Proteomes" id="UP000287352">
    <property type="component" value="Unassembled WGS sequence"/>
</dbReference>
<dbReference type="Pfam" id="PF00781">
    <property type="entry name" value="DAGK_cat"/>
    <property type="match status" value="1"/>
</dbReference>
<evidence type="ECO:0000313" key="14">
    <source>
        <dbReference type="EMBL" id="GCE12743.1"/>
    </source>
</evidence>
<dbReference type="Gene3D" id="2.60.200.40">
    <property type="match status" value="1"/>
</dbReference>
<dbReference type="InterPro" id="IPR016064">
    <property type="entry name" value="NAD/diacylglycerol_kinase_sf"/>
</dbReference>
<evidence type="ECO:0000256" key="2">
    <source>
        <dbReference type="ARBA" id="ARBA00005983"/>
    </source>
</evidence>
<organism evidence="14 15">
    <name type="scientific">Tengunoibacter tsumagoiensis</name>
    <dbReference type="NCBI Taxonomy" id="2014871"/>
    <lineage>
        <taxon>Bacteria</taxon>
        <taxon>Bacillati</taxon>
        <taxon>Chloroflexota</taxon>
        <taxon>Ktedonobacteria</taxon>
        <taxon>Ktedonobacterales</taxon>
        <taxon>Dictyobacteraceae</taxon>
        <taxon>Tengunoibacter</taxon>
    </lineage>
</organism>
<keyword evidence="15" id="KW-1185">Reference proteome</keyword>
<dbReference type="GO" id="GO:0005886">
    <property type="term" value="C:plasma membrane"/>
    <property type="evidence" value="ECO:0007669"/>
    <property type="project" value="TreeGrafter"/>
</dbReference>
<evidence type="ECO:0000256" key="11">
    <source>
        <dbReference type="ARBA" id="ARBA00023209"/>
    </source>
</evidence>
<dbReference type="EMBL" id="BIFR01000001">
    <property type="protein sequence ID" value="GCE12743.1"/>
    <property type="molecule type" value="Genomic_DNA"/>
</dbReference>
<protein>
    <submittedName>
        <fullName evidence="14">Diacylglycerol kinase</fullName>
    </submittedName>
</protein>
<evidence type="ECO:0000256" key="4">
    <source>
        <dbReference type="ARBA" id="ARBA00022679"/>
    </source>
</evidence>
<proteinExistence type="inferred from homology"/>
<accession>A0A402A0V0</accession>
<dbReference type="PANTHER" id="PTHR12358:SF106">
    <property type="entry name" value="LIPID KINASE YEGS"/>
    <property type="match status" value="1"/>
</dbReference>
<keyword evidence="9" id="KW-0460">Magnesium</keyword>
<dbReference type="RefSeq" id="WP_126580336.1">
    <property type="nucleotide sequence ID" value="NZ_BIFR01000001.1"/>
</dbReference>
<dbReference type="OrthoDB" id="9786026at2"/>
<gene>
    <name evidence="14" type="ORF">KTT_26020</name>
</gene>
<keyword evidence="6" id="KW-0547">Nucleotide-binding</keyword>
<keyword evidence="10" id="KW-0443">Lipid metabolism</keyword>
<evidence type="ECO:0000313" key="15">
    <source>
        <dbReference type="Proteomes" id="UP000287352"/>
    </source>
</evidence>
<dbReference type="PROSITE" id="PS50146">
    <property type="entry name" value="DAGK"/>
    <property type="match status" value="1"/>
</dbReference>
<evidence type="ECO:0000256" key="8">
    <source>
        <dbReference type="ARBA" id="ARBA00022840"/>
    </source>
</evidence>
<keyword evidence="11" id="KW-0594">Phospholipid biosynthesis</keyword>
<keyword evidence="5" id="KW-0479">Metal-binding</keyword>
<keyword evidence="8" id="KW-0067">ATP-binding</keyword>
<sequence length="302" mass="33069">MPDLLGKPVVLLNPTANRGKMQPYRHLLQQRAEQEGADYYETRQQGEAREKAREAALSGRPVIIAGGDGSVNEVVNGLLQAGKSVPLGIVAAGSGNDFAWNALQLPKDPQQAIERAFTGQLQDVDAGIVNGAYFVNSFSVGLDADIAAAADELKKVPFLSGKRLYYASILRQLLFGYHRCPWLTFSLDGAPPIYTQERHYVFIAATNGPSYGAGFRVNPQADISDGWLDICTVDYLPLLRALTLLSVIQKGHHAGLPEVHMYRAKKLQIESNVPVYFGLDGETRQATKLEIELLPAALQIRR</sequence>
<dbReference type="GO" id="GO:0046872">
    <property type="term" value="F:metal ion binding"/>
    <property type="evidence" value="ECO:0007669"/>
    <property type="project" value="UniProtKB-KW"/>
</dbReference>
<evidence type="ECO:0000256" key="5">
    <source>
        <dbReference type="ARBA" id="ARBA00022723"/>
    </source>
</evidence>
<dbReference type="AlphaFoldDB" id="A0A402A0V0"/>
<evidence type="ECO:0000256" key="7">
    <source>
        <dbReference type="ARBA" id="ARBA00022777"/>
    </source>
</evidence>
<evidence type="ECO:0000256" key="9">
    <source>
        <dbReference type="ARBA" id="ARBA00022842"/>
    </source>
</evidence>
<name>A0A402A0V0_9CHLR</name>
<dbReference type="InterPro" id="IPR050187">
    <property type="entry name" value="Lipid_Phosphate_FormReg"/>
</dbReference>
<dbReference type="GO" id="GO:0005524">
    <property type="term" value="F:ATP binding"/>
    <property type="evidence" value="ECO:0007669"/>
    <property type="project" value="UniProtKB-KW"/>
</dbReference>
<dbReference type="InterPro" id="IPR001206">
    <property type="entry name" value="Diacylglycerol_kinase_cat_dom"/>
</dbReference>
<evidence type="ECO:0000256" key="1">
    <source>
        <dbReference type="ARBA" id="ARBA00001946"/>
    </source>
</evidence>
<dbReference type="InterPro" id="IPR005218">
    <property type="entry name" value="Diacylglycerol/lipid_kinase"/>
</dbReference>
<dbReference type="GO" id="GO:0008654">
    <property type="term" value="P:phospholipid biosynthetic process"/>
    <property type="evidence" value="ECO:0007669"/>
    <property type="project" value="UniProtKB-KW"/>
</dbReference>
<dbReference type="GO" id="GO:0004143">
    <property type="term" value="F:ATP-dependent diacylglycerol kinase activity"/>
    <property type="evidence" value="ECO:0007669"/>
    <property type="project" value="TreeGrafter"/>
</dbReference>
<reference evidence="15" key="1">
    <citation type="submission" date="2018-12" db="EMBL/GenBank/DDBJ databases">
        <title>Tengunoibacter tsumagoiensis gen. nov., sp. nov., Dictyobacter kobayashii sp. nov., D. alpinus sp. nov., and D. joshuensis sp. nov. and description of Dictyobacteraceae fam. nov. within the order Ktedonobacterales isolated from Tengu-no-mugimeshi.</title>
        <authorList>
            <person name="Wang C.M."/>
            <person name="Zheng Y."/>
            <person name="Sakai Y."/>
            <person name="Toyoda A."/>
            <person name="Minakuchi Y."/>
            <person name="Abe K."/>
            <person name="Yokota A."/>
            <person name="Yabe S."/>
        </authorList>
    </citation>
    <scope>NUCLEOTIDE SEQUENCE [LARGE SCALE GENOMIC DNA]</scope>
    <source>
        <strain evidence="15">Uno3</strain>
    </source>
</reference>
<dbReference type="InterPro" id="IPR017438">
    <property type="entry name" value="ATP-NAD_kinase_N"/>
</dbReference>
<evidence type="ECO:0000259" key="13">
    <source>
        <dbReference type="PROSITE" id="PS50146"/>
    </source>
</evidence>
<dbReference type="Gene3D" id="3.40.50.10330">
    <property type="entry name" value="Probable inorganic polyphosphate/atp-NAD kinase, domain 1"/>
    <property type="match status" value="1"/>
</dbReference>
<keyword evidence="12" id="KW-1208">Phospholipid metabolism</keyword>
<dbReference type="Pfam" id="PF19279">
    <property type="entry name" value="YegS_C"/>
    <property type="match status" value="1"/>
</dbReference>
<dbReference type="InterPro" id="IPR045540">
    <property type="entry name" value="YegS/DAGK_C"/>
</dbReference>
<evidence type="ECO:0000256" key="3">
    <source>
        <dbReference type="ARBA" id="ARBA00022516"/>
    </source>
</evidence>
<keyword evidence="3" id="KW-0444">Lipid biosynthesis</keyword>
<dbReference type="NCBIfam" id="TIGR00147">
    <property type="entry name" value="YegS/Rv2252/BmrU family lipid kinase"/>
    <property type="match status" value="1"/>
</dbReference>
<comment type="caution">
    <text evidence="14">The sequence shown here is derived from an EMBL/GenBank/DDBJ whole genome shotgun (WGS) entry which is preliminary data.</text>
</comment>
<dbReference type="SMART" id="SM00046">
    <property type="entry name" value="DAGKc"/>
    <property type="match status" value="1"/>
</dbReference>
<feature type="domain" description="DAGKc" evidence="13">
    <location>
        <begin position="3"/>
        <end position="133"/>
    </location>
</feature>
<evidence type="ECO:0000256" key="6">
    <source>
        <dbReference type="ARBA" id="ARBA00022741"/>
    </source>
</evidence>
<keyword evidence="7 14" id="KW-0418">Kinase</keyword>
<comment type="cofactor">
    <cofactor evidence="1">
        <name>Mg(2+)</name>
        <dbReference type="ChEBI" id="CHEBI:18420"/>
    </cofactor>
</comment>
<keyword evidence="4" id="KW-0808">Transferase</keyword>
<dbReference type="SUPFAM" id="SSF111331">
    <property type="entry name" value="NAD kinase/diacylglycerol kinase-like"/>
    <property type="match status" value="1"/>
</dbReference>
<dbReference type="PANTHER" id="PTHR12358">
    <property type="entry name" value="SPHINGOSINE KINASE"/>
    <property type="match status" value="1"/>
</dbReference>
<evidence type="ECO:0000256" key="12">
    <source>
        <dbReference type="ARBA" id="ARBA00023264"/>
    </source>
</evidence>
<comment type="similarity">
    <text evidence="2">Belongs to the diacylglycerol/lipid kinase family.</text>
</comment>